<feature type="region of interest" description="Disordered" evidence="2">
    <location>
        <begin position="146"/>
        <end position="167"/>
    </location>
</feature>
<evidence type="ECO:0000313" key="5">
    <source>
        <dbReference type="Proteomes" id="UP000030693"/>
    </source>
</evidence>
<accession>A0A058ZES1</accession>
<dbReference type="Proteomes" id="UP000030693">
    <property type="component" value="Unassembled WGS sequence"/>
</dbReference>
<feature type="compositionally biased region" description="Polar residues" evidence="2">
    <location>
        <begin position="276"/>
        <end position="288"/>
    </location>
</feature>
<dbReference type="GeneID" id="20526086"/>
<gene>
    <name evidence="4" type="ORF">H696_01361</name>
</gene>
<name>A0A058ZES1_FONAL</name>
<evidence type="ECO:0000259" key="3">
    <source>
        <dbReference type="PROSITE" id="PS50222"/>
    </source>
</evidence>
<protein>
    <recommendedName>
        <fullName evidence="3">EF-hand domain-containing protein</fullName>
    </recommendedName>
</protein>
<feature type="region of interest" description="Disordered" evidence="2">
    <location>
        <begin position="1"/>
        <end position="47"/>
    </location>
</feature>
<keyword evidence="1" id="KW-0106">Calcium</keyword>
<organism evidence="4">
    <name type="scientific">Fonticula alba</name>
    <name type="common">Slime mold</name>
    <dbReference type="NCBI Taxonomy" id="691883"/>
    <lineage>
        <taxon>Eukaryota</taxon>
        <taxon>Rotosphaerida</taxon>
        <taxon>Fonticulaceae</taxon>
        <taxon>Fonticula</taxon>
    </lineage>
</organism>
<feature type="region of interest" description="Disordered" evidence="2">
    <location>
        <begin position="186"/>
        <end position="242"/>
    </location>
</feature>
<keyword evidence="5" id="KW-1185">Reference proteome</keyword>
<dbReference type="GO" id="GO:0005509">
    <property type="term" value="F:calcium ion binding"/>
    <property type="evidence" value="ECO:0007669"/>
    <property type="project" value="InterPro"/>
</dbReference>
<evidence type="ECO:0000256" key="2">
    <source>
        <dbReference type="SAM" id="MobiDB-lite"/>
    </source>
</evidence>
<dbReference type="InterPro" id="IPR011992">
    <property type="entry name" value="EF-hand-dom_pair"/>
</dbReference>
<reference evidence="4" key="1">
    <citation type="submission" date="2013-04" db="EMBL/GenBank/DDBJ databases">
        <title>The Genome Sequence of Fonticula alba ATCC 38817.</title>
        <authorList>
            <consortium name="The Broad Institute Genomics Platform"/>
            <person name="Russ C."/>
            <person name="Cuomo C."/>
            <person name="Burger G."/>
            <person name="Gray M.W."/>
            <person name="Holland P.W.H."/>
            <person name="King N."/>
            <person name="Lang F.B.F."/>
            <person name="Roger A.J."/>
            <person name="Ruiz-Trillo I."/>
            <person name="Brown M."/>
            <person name="Walker B."/>
            <person name="Young S."/>
            <person name="Zeng Q."/>
            <person name="Gargeya S."/>
            <person name="Fitzgerald M."/>
            <person name="Haas B."/>
            <person name="Abouelleil A."/>
            <person name="Allen A.W."/>
            <person name="Alvarado L."/>
            <person name="Arachchi H.M."/>
            <person name="Berlin A.M."/>
            <person name="Chapman S.B."/>
            <person name="Gainer-Dewar J."/>
            <person name="Goldberg J."/>
            <person name="Griggs A."/>
            <person name="Gujja S."/>
            <person name="Hansen M."/>
            <person name="Howarth C."/>
            <person name="Imamovic A."/>
            <person name="Ireland A."/>
            <person name="Larimer J."/>
            <person name="McCowan C."/>
            <person name="Murphy C."/>
            <person name="Pearson M."/>
            <person name="Poon T.W."/>
            <person name="Priest M."/>
            <person name="Roberts A."/>
            <person name="Saif S."/>
            <person name="Shea T."/>
            <person name="Sisk P."/>
            <person name="Sykes S."/>
            <person name="Wortman J."/>
            <person name="Nusbaum C."/>
            <person name="Birren B."/>
        </authorList>
    </citation>
    <scope>NUCLEOTIDE SEQUENCE [LARGE SCALE GENOMIC DNA]</scope>
    <source>
        <strain evidence="4">ATCC 38817</strain>
    </source>
</reference>
<feature type="domain" description="EF-hand" evidence="3">
    <location>
        <begin position="50"/>
        <end position="85"/>
    </location>
</feature>
<dbReference type="PROSITE" id="PS00018">
    <property type="entry name" value="EF_HAND_1"/>
    <property type="match status" value="1"/>
</dbReference>
<dbReference type="InterPro" id="IPR018247">
    <property type="entry name" value="EF_Hand_1_Ca_BS"/>
</dbReference>
<dbReference type="RefSeq" id="XP_009493530.1">
    <property type="nucleotide sequence ID" value="XM_009495255.1"/>
</dbReference>
<evidence type="ECO:0000313" key="4">
    <source>
        <dbReference type="EMBL" id="KCV71952.1"/>
    </source>
</evidence>
<feature type="compositionally biased region" description="Low complexity" evidence="2">
    <location>
        <begin position="1"/>
        <end position="12"/>
    </location>
</feature>
<dbReference type="SUPFAM" id="SSF47473">
    <property type="entry name" value="EF-hand"/>
    <property type="match status" value="1"/>
</dbReference>
<dbReference type="InterPro" id="IPR002048">
    <property type="entry name" value="EF_hand_dom"/>
</dbReference>
<dbReference type="PROSITE" id="PS50222">
    <property type="entry name" value="EF_HAND_2"/>
    <property type="match status" value="1"/>
</dbReference>
<feature type="region of interest" description="Disordered" evidence="2">
    <location>
        <begin position="265"/>
        <end position="288"/>
    </location>
</feature>
<dbReference type="Gene3D" id="1.10.238.10">
    <property type="entry name" value="EF-hand"/>
    <property type="match status" value="1"/>
</dbReference>
<sequence>MTQSDSSAGSSRSDLDIASGSEEELDHHQNDAPSSPVEQHAQAPAKLSAEEGDMLQSLFESFDADGDGVLNATEFARLLEGLREGSNPPLIERQTTRCWDHVNQMLSQLSPEDGHTTAVTKRNIQMILEELYDQAFFVTELGLPATRSRTPLSPEPRSSAGSGLKSNPELFMMRTNDAKNLALLSSVTATSPPSNVGRASRRYGGETEARSAGSRGGFGASVNSAARAQERSDVSPEEQAEIEKRRMLEREQLARRLNMAMNFSSASRRAAPRGTGPQSFAHGTNPANIGQTEKVKVTGFGVVYPTSSAVTSNASSAGARPGTATEALLAKERLDAQKKQDSERELARILAEKHRSEKAARA</sequence>
<dbReference type="EMBL" id="KB932202">
    <property type="protein sequence ID" value="KCV71952.1"/>
    <property type="molecule type" value="Genomic_DNA"/>
</dbReference>
<dbReference type="SMART" id="SM00054">
    <property type="entry name" value="EFh"/>
    <property type="match status" value="1"/>
</dbReference>
<evidence type="ECO:0000256" key="1">
    <source>
        <dbReference type="ARBA" id="ARBA00022837"/>
    </source>
</evidence>
<dbReference type="AlphaFoldDB" id="A0A058ZES1"/>
<proteinExistence type="predicted"/>